<gene>
    <name evidence="1" type="ORF">PGTG_21009</name>
</gene>
<dbReference type="InParanoid" id="H6QQ30"/>
<dbReference type="KEGG" id="pgr:PGTG_21009"/>
<dbReference type="OrthoDB" id="2507233at2759"/>
<keyword evidence="2" id="KW-1185">Reference proteome</keyword>
<evidence type="ECO:0000313" key="1">
    <source>
        <dbReference type="EMBL" id="EHS64658.1"/>
    </source>
</evidence>
<evidence type="ECO:0000313" key="2">
    <source>
        <dbReference type="Proteomes" id="UP000008783"/>
    </source>
</evidence>
<dbReference type="Proteomes" id="UP000008783">
    <property type="component" value="Unassembled WGS sequence"/>
</dbReference>
<protein>
    <submittedName>
        <fullName evidence="1">Uncharacterized protein</fullName>
    </submittedName>
</protein>
<proteinExistence type="predicted"/>
<sequence>MTAYDTFLTPAELEAFEEGIFANEPNIVDTSRQDAFIDTIFDFNLFETAPPQPDNDVIEIEATLGRYTNRSAEFRHDTANATRVGRKKGPTTLRYSSF</sequence>
<dbReference type="GeneID" id="13542778"/>
<reference evidence="2" key="1">
    <citation type="journal article" date="2011" name="Proc. Natl. Acad. Sci. U.S.A.">
        <title>Obligate biotrophy features unraveled by the genomic analysis of rust fungi.</title>
        <authorList>
            <person name="Duplessis S."/>
            <person name="Cuomo C.A."/>
            <person name="Lin Y.-C."/>
            <person name="Aerts A."/>
            <person name="Tisserant E."/>
            <person name="Veneault-Fourrey C."/>
            <person name="Joly D.L."/>
            <person name="Hacquard S."/>
            <person name="Amselem J."/>
            <person name="Cantarel B.L."/>
            <person name="Chiu R."/>
            <person name="Coutinho P.M."/>
            <person name="Feau N."/>
            <person name="Field M."/>
            <person name="Frey P."/>
            <person name="Gelhaye E."/>
            <person name="Goldberg J."/>
            <person name="Grabherr M.G."/>
            <person name="Kodira C.D."/>
            <person name="Kohler A."/>
            <person name="Kuees U."/>
            <person name="Lindquist E.A."/>
            <person name="Lucas S.M."/>
            <person name="Mago R."/>
            <person name="Mauceli E."/>
            <person name="Morin E."/>
            <person name="Murat C."/>
            <person name="Pangilinan J.L."/>
            <person name="Park R."/>
            <person name="Pearson M."/>
            <person name="Quesneville H."/>
            <person name="Rouhier N."/>
            <person name="Sakthikumar S."/>
            <person name="Salamov A.A."/>
            <person name="Schmutz J."/>
            <person name="Selles B."/>
            <person name="Shapiro H."/>
            <person name="Tanguay P."/>
            <person name="Tuskan G.A."/>
            <person name="Henrissat B."/>
            <person name="Van de Peer Y."/>
            <person name="Rouze P."/>
            <person name="Ellis J.G."/>
            <person name="Dodds P.N."/>
            <person name="Schein J.E."/>
            <person name="Zhong S."/>
            <person name="Hamelin R.C."/>
            <person name="Grigoriev I.V."/>
            <person name="Szabo L.J."/>
            <person name="Martin F."/>
        </authorList>
    </citation>
    <scope>NUCLEOTIDE SEQUENCE [LARGE SCALE GENOMIC DNA]</scope>
    <source>
        <strain evidence="2">CRL 75-36-700-3 / race SCCL</strain>
    </source>
</reference>
<dbReference type="AlphaFoldDB" id="H6QQ30"/>
<dbReference type="RefSeq" id="XP_003890364.1">
    <property type="nucleotide sequence ID" value="XM_003890315.1"/>
</dbReference>
<organism evidence="1 2">
    <name type="scientific">Puccinia graminis f. sp. tritici (strain CRL 75-36-700-3 / race SCCL)</name>
    <name type="common">Black stem rust fungus</name>
    <dbReference type="NCBI Taxonomy" id="418459"/>
    <lineage>
        <taxon>Eukaryota</taxon>
        <taxon>Fungi</taxon>
        <taxon>Dikarya</taxon>
        <taxon>Basidiomycota</taxon>
        <taxon>Pucciniomycotina</taxon>
        <taxon>Pucciniomycetes</taxon>
        <taxon>Pucciniales</taxon>
        <taxon>Pucciniaceae</taxon>
        <taxon>Puccinia</taxon>
    </lineage>
</organism>
<name>H6QQ30_PUCGT</name>
<dbReference type="VEuPathDB" id="FungiDB:PGTG_21009"/>
<accession>H6QQ30</accession>
<dbReference type="EMBL" id="DS178269">
    <property type="protein sequence ID" value="EHS64658.1"/>
    <property type="molecule type" value="Genomic_DNA"/>
</dbReference>
<dbReference type="HOGENOM" id="CLU_2334668_0_0_1"/>